<feature type="region of interest" description="Disordered" evidence="3">
    <location>
        <begin position="174"/>
        <end position="197"/>
    </location>
</feature>
<dbReference type="Pfam" id="PF00225">
    <property type="entry name" value="Kinesin"/>
    <property type="match status" value="1"/>
</dbReference>
<evidence type="ECO:0000313" key="5">
    <source>
        <dbReference type="EMBL" id="KAF5843768.1"/>
    </source>
</evidence>
<proteinExistence type="inferred from homology"/>
<feature type="domain" description="Kinesin motor" evidence="4">
    <location>
        <begin position="1"/>
        <end position="133"/>
    </location>
</feature>
<dbReference type="InterPro" id="IPR027417">
    <property type="entry name" value="P-loop_NTPase"/>
</dbReference>
<evidence type="ECO:0000256" key="2">
    <source>
        <dbReference type="PROSITE-ProRule" id="PRU00283"/>
    </source>
</evidence>
<dbReference type="PRINTS" id="PR00380">
    <property type="entry name" value="KINESINHEAVY"/>
</dbReference>
<keyword evidence="6" id="KW-1185">Reference proteome</keyword>
<evidence type="ECO:0000313" key="6">
    <source>
        <dbReference type="Proteomes" id="UP000815325"/>
    </source>
</evidence>
<protein>
    <submittedName>
        <fullName evidence="5">Kinesin motor domain-containing protein</fullName>
    </submittedName>
</protein>
<dbReference type="EMBL" id="MU069438">
    <property type="protein sequence ID" value="KAF5843768.1"/>
    <property type="molecule type" value="Genomic_DNA"/>
</dbReference>
<dbReference type="InterPro" id="IPR027640">
    <property type="entry name" value="Kinesin-like_fam"/>
</dbReference>
<dbReference type="PANTHER" id="PTHR47968">
    <property type="entry name" value="CENTROMERE PROTEIN E"/>
    <property type="match status" value="1"/>
</dbReference>
<comment type="similarity">
    <text evidence="2">Belongs to the TRAFAC class myosin-kinesin ATPase superfamily. Kinesin family.</text>
</comment>
<organism evidence="5 6">
    <name type="scientific">Dunaliella salina</name>
    <name type="common">Green alga</name>
    <name type="synonym">Protococcus salinus</name>
    <dbReference type="NCBI Taxonomy" id="3046"/>
    <lineage>
        <taxon>Eukaryota</taxon>
        <taxon>Viridiplantae</taxon>
        <taxon>Chlorophyta</taxon>
        <taxon>core chlorophytes</taxon>
        <taxon>Chlorophyceae</taxon>
        <taxon>CS clade</taxon>
        <taxon>Chlamydomonadales</taxon>
        <taxon>Dunaliellaceae</taxon>
        <taxon>Dunaliella</taxon>
    </lineage>
</organism>
<accession>A0ABZ3LQS0</accession>
<comment type="caution">
    <text evidence="2">Lacks conserved residue(s) required for the propagation of feature annotation.</text>
</comment>
<dbReference type="InterPro" id="IPR001752">
    <property type="entry name" value="Kinesin_motor_dom"/>
</dbReference>
<evidence type="ECO:0000259" key="4">
    <source>
        <dbReference type="PROSITE" id="PS50067"/>
    </source>
</evidence>
<reference evidence="5" key="1">
    <citation type="submission" date="2017-08" db="EMBL/GenBank/DDBJ databases">
        <authorList>
            <person name="Polle J.E."/>
            <person name="Barry K."/>
            <person name="Cushman J."/>
            <person name="Schmutz J."/>
            <person name="Tran D."/>
            <person name="Hathwaick L.T."/>
            <person name="Yim W.C."/>
            <person name="Jenkins J."/>
            <person name="Mckie-Krisberg Z.M."/>
            <person name="Prochnik S."/>
            <person name="Lindquist E."/>
            <person name="Dockter R.B."/>
            <person name="Adam C."/>
            <person name="Molina H."/>
            <person name="Bunkerborg J."/>
            <person name="Jin E."/>
            <person name="Buchheim M."/>
            <person name="Magnuson J."/>
        </authorList>
    </citation>
    <scope>NUCLEOTIDE SEQUENCE</scope>
    <source>
        <strain evidence="5">CCAP 19/18</strain>
    </source>
</reference>
<dbReference type="PROSITE" id="PS50067">
    <property type="entry name" value="KINESIN_MOTOR_2"/>
    <property type="match status" value="1"/>
</dbReference>
<dbReference type="InterPro" id="IPR036961">
    <property type="entry name" value="Kinesin_motor_dom_sf"/>
</dbReference>
<feature type="compositionally biased region" description="Low complexity" evidence="3">
    <location>
        <begin position="9"/>
        <end position="20"/>
    </location>
</feature>
<name>A0ABZ3LQS0_DUNSA</name>
<evidence type="ECO:0000256" key="3">
    <source>
        <dbReference type="SAM" id="MobiDB-lite"/>
    </source>
</evidence>
<sequence length="197" mass="21008">MEVPAGGTAPPQALLPRLPQQGGGRRTAAVLSLIDLAGSESAKVNQSKGQRMEGSFINKSLLTLGTVIHKLADARGQSQSHVPYRDSKLTRLLQSSMSGSGARIAIVCNITPAAAQFEETGNTLKFATRAKLVQVAVSANDVMDDRTLVRRYRQEAAELRKQLTALLALQNSGQALPSHHHQHGERGGRGTPSKGGW</sequence>
<keyword evidence="1" id="KW-0505">Motor protein</keyword>
<dbReference type="Proteomes" id="UP000815325">
    <property type="component" value="Unassembled WGS sequence"/>
</dbReference>
<gene>
    <name evidence="5" type="ORF">DUNSADRAFT_8284</name>
</gene>
<dbReference type="SUPFAM" id="SSF52540">
    <property type="entry name" value="P-loop containing nucleoside triphosphate hydrolases"/>
    <property type="match status" value="1"/>
</dbReference>
<dbReference type="SMART" id="SM00129">
    <property type="entry name" value="KISc"/>
    <property type="match status" value="1"/>
</dbReference>
<dbReference type="PANTHER" id="PTHR47968:SF33">
    <property type="entry name" value="KINESIN-LIKE PROTEIN KIN-7C, MITOCHONDRIAL ISOFORM X1"/>
    <property type="match status" value="1"/>
</dbReference>
<dbReference type="Gene3D" id="3.40.850.10">
    <property type="entry name" value="Kinesin motor domain"/>
    <property type="match status" value="1"/>
</dbReference>
<evidence type="ECO:0000256" key="1">
    <source>
        <dbReference type="ARBA" id="ARBA00023175"/>
    </source>
</evidence>
<feature type="region of interest" description="Disordered" evidence="3">
    <location>
        <begin position="1"/>
        <end position="22"/>
    </location>
</feature>
<comment type="caution">
    <text evidence="5">The sequence shown here is derived from an EMBL/GenBank/DDBJ whole genome shotgun (WGS) entry which is preliminary data.</text>
</comment>